<keyword evidence="5" id="KW-0472">Membrane</keyword>
<dbReference type="AlphaFoldDB" id="A0AA39W0L9"/>
<keyword evidence="4" id="KW-1133">Transmembrane helix</keyword>
<evidence type="ECO:0000256" key="6">
    <source>
        <dbReference type="ARBA" id="ARBA00029467"/>
    </source>
</evidence>
<keyword evidence="8" id="KW-1185">Reference proteome</keyword>
<accession>A0AA39W0L9</accession>
<reference evidence="7" key="2">
    <citation type="submission" date="2023-06" db="EMBL/GenBank/DDBJ databases">
        <authorList>
            <person name="Swenson N.G."/>
            <person name="Wegrzyn J.L."/>
            <person name="Mcevoy S.L."/>
        </authorList>
    </citation>
    <scope>NUCLEOTIDE SEQUENCE</scope>
    <source>
        <strain evidence="7">NS2018</strain>
        <tissue evidence="7">Leaf</tissue>
    </source>
</reference>
<evidence type="ECO:0000313" key="7">
    <source>
        <dbReference type="EMBL" id="KAK0599712.1"/>
    </source>
</evidence>
<dbReference type="GO" id="GO:0012505">
    <property type="term" value="C:endomembrane system"/>
    <property type="evidence" value="ECO:0007669"/>
    <property type="project" value="UniProtKB-SubCell"/>
</dbReference>
<reference evidence="7" key="1">
    <citation type="journal article" date="2022" name="Plant J.">
        <title>Strategies of tolerance reflected in two North American maple genomes.</title>
        <authorList>
            <person name="McEvoy S.L."/>
            <person name="Sezen U.U."/>
            <person name="Trouern-Trend A."/>
            <person name="McMahon S.M."/>
            <person name="Schaberg P.G."/>
            <person name="Yang J."/>
            <person name="Wegrzyn J.L."/>
            <person name="Swenson N.G."/>
        </authorList>
    </citation>
    <scope>NUCLEOTIDE SEQUENCE</scope>
    <source>
        <strain evidence="7">NS2018</strain>
    </source>
</reference>
<organism evidence="7 8">
    <name type="scientific">Acer saccharum</name>
    <name type="common">Sugar maple</name>
    <dbReference type="NCBI Taxonomy" id="4024"/>
    <lineage>
        <taxon>Eukaryota</taxon>
        <taxon>Viridiplantae</taxon>
        <taxon>Streptophyta</taxon>
        <taxon>Embryophyta</taxon>
        <taxon>Tracheophyta</taxon>
        <taxon>Spermatophyta</taxon>
        <taxon>Magnoliopsida</taxon>
        <taxon>eudicotyledons</taxon>
        <taxon>Gunneridae</taxon>
        <taxon>Pentapetalae</taxon>
        <taxon>rosids</taxon>
        <taxon>malvids</taxon>
        <taxon>Sapindales</taxon>
        <taxon>Sapindaceae</taxon>
        <taxon>Hippocastanoideae</taxon>
        <taxon>Acereae</taxon>
        <taxon>Acer</taxon>
    </lineage>
</organism>
<comment type="similarity">
    <text evidence="6">Belongs to the DESIGUAL family.</text>
</comment>
<dbReference type="Pfam" id="PF06749">
    <property type="entry name" value="DUF1218"/>
    <property type="match status" value="1"/>
</dbReference>
<protein>
    <submittedName>
        <fullName evidence="7">Uncharacterized protein</fullName>
    </submittedName>
</protein>
<evidence type="ECO:0000313" key="8">
    <source>
        <dbReference type="Proteomes" id="UP001168877"/>
    </source>
</evidence>
<gene>
    <name evidence="7" type="ORF">LWI29_007906</name>
</gene>
<proteinExistence type="inferred from homology"/>
<dbReference type="Proteomes" id="UP001168877">
    <property type="component" value="Unassembled WGS sequence"/>
</dbReference>
<evidence type="ECO:0000256" key="2">
    <source>
        <dbReference type="ARBA" id="ARBA00022692"/>
    </source>
</evidence>
<name>A0AA39W0L9_ACESA</name>
<evidence type="ECO:0000256" key="1">
    <source>
        <dbReference type="ARBA" id="ARBA00004127"/>
    </source>
</evidence>
<comment type="subcellular location">
    <subcellularLocation>
        <location evidence="1">Endomembrane system</location>
        <topology evidence="1">Multi-pass membrane protein</topology>
    </subcellularLocation>
</comment>
<evidence type="ECO:0000256" key="5">
    <source>
        <dbReference type="ARBA" id="ARBA00023136"/>
    </source>
</evidence>
<evidence type="ECO:0000256" key="3">
    <source>
        <dbReference type="ARBA" id="ARBA00022729"/>
    </source>
</evidence>
<dbReference type="PANTHER" id="PTHR31769">
    <property type="entry name" value="OS07G0462200 PROTEIN-RELATED"/>
    <property type="match status" value="1"/>
</dbReference>
<dbReference type="InterPro" id="IPR009606">
    <property type="entry name" value="DEAL/Modifying_wall_lignin1/2"/>
</dbReference>
<sequence>MTKVGVLVCLVIVAMDAVAGILGIKAEVAKNKVIHMRQMKNSGCKEPSPEAYMLGLVAAALQALTHIIANLLGGCMCICCTEDLERSSANRQFWFTCLILSCGSCLEGECCAIGNGEDNGLSPEIFVVQSDVQFDSGAIPEISAIGNVVLHIVVPITVRALCIALCNCIVARITVRVQKVRGESCEECYEIGKGEDIGMSP</sequence>
<comment type="caution">
    <text evidence="7">The sequence shown here is derived from an EMBL/GenBank/DDBJ whole genome shotgun (WGS) entry which is preliminary data.</text>
</comment>
<evidence type="ECO:0000256" key="4">
    <source>
        <dbReference type="ARBA" id="ARBA00022989"/>
    </source>
</evidence>
<keyword evidence="2" id="KW-0812">Transmembrane</keyword>
<keyword evidence="3" id="KW-0732">Signal</keyword>
<dbReference type="EMBL" id="JAUESC010000003">
    <property type="protein sequence ID" value="KAK0599712.1"/>
    <property type="molecule type" value="Genomic_DNA"/>
</dbReference>
<dbReference type="InterPro" id="IPR052222">
    <property type="entry name" value="DESIGUAL"/>
</dbReference>